<dbReference type="GO" id="GO:0000976">
    <property type="term" value="F:transcription cis-regulatory region binding"/>
    <property type="evidence" value="ECO:0007669"/>
    <property type="project" value="TreeGrafter"/>
</dbReference>
<dbReference type="PANTHER" id="PTHR30126">
    <property type="entry name" value="HTH-TYPE TRANSCRIPTIONAL REGULATOR"/>
    <property type="match status" value="1"/>
</dbReference>
<dbReference type="PANTHER" id="PTHR30126:SF100">
    <property type="entry name" value="LYSR-FAMILY TRANSCRIPTIONAL REGULATOR"/>
    <property type="match status" value="1"/>
</dbReference>
<dbReference type="PRINTS" id="PR00039">
    <property type="entry name" value="HTHLYSR"/>
</dbReference>
<dbReference type="FunFam" id="1.10.10.10:FF:000001">
    <property type="entry name" value="LysR family transcriptional regulator"/>
    <property type="match status" value="1"/>
</dbReference>
<protein>
    <submittedName>
        <fullName evidence="6">LysR family transcriptional regulator</fullName>
    </submittedName>
</protein>
<evidence type="ECO:0000256" key="1">
    <source>
        <dbReference type="ARBA" id="ARBA00009437"/>
    </source>
</evidence>
<sequence>MELRQLIMFQTLAQTLNFTRTAKTLNYVQSNVTAQIQSLETELGVRLFDRLGKRVVLTDAGQRLLPYVEQVLASVDALRASLSTQDSPVGTLTVSAPETLCTYRLPRLLHQVAINHPRVRVHFRPIPVADLRKAVSEGLLDVAFVLEEPIHSSQLNVNTLLTEPIQLVVAPGYPLATHKQVEPLDMETETLLLTESGCGYRALFEHELAGAGVRASSIVEFNSIEAIKQCVMLGMGVALLPQMAIQAEVAAGKMVMLPWTRPLEVQTQMIWHREKWLSPALQTLLEMVKQMQW</sequence>
<evidence type="ECO:0000256" key="3">
    <source>
        <dbReference type="ARBA" id="ARBA00023125"/>
    </source>
</evidence>
<proteinExistence type="inferred from homology"/>
<gene>
    <name evidence="6" type="ORF">EPA93_09405</name>
</gene>
<evidence type="ECO:0000256" key="4">
    <source>
        <dbReference type="ARBA" id="ARBA00023163"/>
    </source>
</evidence>
<keyword evidence="2" id="KW-0805">Transcription regulation</keyword>
<dbReference type="OrthoDB" id="9803735at2"/>
<keyword evidence="3" id="KW-0238">DNA-binding</keyword>
<comment type="similarity">
    <text evidence="1">Belongs to the LysR transcriptional regulatory family.</text>
</comment>
<dbReference type="GO" id="GO:0003700">
    <property type="term" value="F:DNA-binding transcription factor activity"/>
    <property type="evidence" value="ECO:0007669"/>
    <property type="project" value="InterPro"/>
</dbReference>
<dbReference type="SUPFAM" id="SSF46785">
    <property type="entry name" value="Winged helix' DNA-binding domain"/>
    <property type="match status" value="1"/>
</dbReference>
<accession>A0A4P6JNB2</accession>
<evidence type="ECO:0000256" key="2">
    <source>
        <dbReference type="ARBA" id="ARBA00023015"/>
    </source>
</evidence>
<dbReference type="AlphaFoldDB" id="A0A4P6JNB2"/>
<feature type="domain" description="HTH lysR-type" evidence="5">
    <location>
        <begin position="1"/>
        <end position="58"/>
    </location>
</feature>
<dbReference type="Gene3D" id="3.40.190.290">
    <property type="match status" value="1"/>
</dbReference>
<dbReference type="RefSeq" id="WP_129886811.1">
    <property type="nucleotide sequence ID" value="NZ_CP035758.1"/>
</dbReference>
<dbReference type="InterPro" id="IPR036390">
    <property type="entry name" value="WH_DNA-bd_sf"/>
</dbReference>
<reference evidence="6 7" key="1">
    <citation type="submission" date="2019-01" db="EMBL/GenBank/DDBJ databases">
        <title>Ktedonosporobacter rubrisoli SCAWS-G2.</title>
        <authorList>
            <person name="Huang Y."/>
            <person name="Yan B."/>
        </authorList>
    </citation>
    <scope>NUCLEOTIDE SEQUENCE [LARGE SCALE GENOMIC DNA]</scope>
    <source>
        <strain evidence="6 7">SCAWS-G2</strain>
    </source>
</reference>
<evidence type="ECO:0000259" key="5">
    <source>
        <dbReference type="PROSITE" id="PS50931"/>
    </source>
</evidence>
<dbReference type="InterPro" id="IPR036388">
    <property type="entry name" value="WH-like_DNA-bd_sf"/>
</dbReference>
<keyword evidence="7" id="KW-1185">Reference proteome</keyword>
<dbReference type="KEGG" id="kbs:EPA93_09405"/>
<dbReference type="SUPFAM" id="SSF53850">
    <property type="entry name" value="Periplasmic binding protein-like II"/>
    <property type="match status" value="1"/>
</dbReference>
<evidence type="ECO:0000313" key="6">
    <source>
        <dbReference type="EMBL" id="QBD76216.1"/>
    </source>
</evidence>
<dbReference type="InterPro" id="IPR000847">
    <property type="entry name" value="LysR_HTH_N"/>
</dbReference>
<dbReference type="Proteomes" id="UP000290365">
    <property type="component" value="Chromosome"/>
</dbReference>
<dbReference type="EMBL" id="CP035758">
    <property type="protein sequence ID" value="QBD76216.1"/>
    <property type="molecule type" value="Genomic_DNA"/>
</dbReference>
<dbReference type="CDD" id="cd05466">
    <property type="entry name" value="PBP2_LTTR_substrate"/>
    <property type="match status" value="1"/>
</dbReference>
<evidence type="ECO:0000313" key="7">
    <source>
        <dbReference type="Proteomes" id="UP000290365"/>
    </source>
</evidence>
<dbReference type="Pfam" id="PF03466">
    <property type="entry name" value="LysR_substrate"/>
    <property type="match status" value="1"/>
</dbReference>
<keyword evidence="4" id="KW-0804">Transcription</keyword>
<dbReference type="InterPro" id="IPR005119">
    <property type="entry name" value="LysR_subst-bd"/>
</dbReference>
<dbReference type="Pfam" id="PF00126">
    <property type="entry name" value="HTH_1"/>
    <property type="match status" value="1"/>
</dbReference>
<organism evidence="6 7">
    <name type="scientific">Ktedonosporobacter rubrisoli</name>
    <dbReference type="NCBI Taxonomy" id="2509675"/>
    <lineage>
        <taxon>Bacteria</taxon>
        <taxon>Bacillati</taxon>
        <taxon>Chloroflexota</taxon>
        <taxon>Ktedonobacteria</taxon>
        <taxon>Ktedonobacterales</taxon>
        <taxon>Ktedonosporobacteraceae</taxon>
        <taxon>Ktedonosporobacter</taxon>
    </lineage>
</organism>
<dbReference type="Gene3D" id="1.10.10.10">
    <property type="entry name" value="Winged helix-like DNA-binding domain superfamily/Winged helix DNA-binding domain"/>
    <property type="match status" value="1"/>
</dbReference>
<name>A0A4P6JNB2_KTERU</name>
<dbReference type="PROSITE" id="PS50931">
    <property type="entry name" value="HTH_LYSR"/>
    <property type="match status" value="1"/>
</dbReference>